<reference evidence="1 2" key="1">
    <citation type="submission" date="2015-03" db="EMBL/GenBank/DDBJ databases">
        <title>Genome sequence of Variovorax paradoxus TBEA6.</title>
        <authorList>
            <person name="Poehlein A."/>
            <person name="Schuldes J."/>
            <person name="Wuebbeler J.H."/>
            <person name="Hiessl S."/>
            <person name="Steinbuechel A."/>
            <person name="Daniel R."/>
        </authorList>
    </citation>
    <scope>NUCLEOTIDE SEQUENCE [LARGE SCALE GENOMIC DNA]</scope>
    <source>
        <strain evidence="1 2">TBEA6</strain>
    </source>
</reference>
<comment type="caution">
    <text evidence="1">The sequence shown here is derived from an EMBL/GenBank/DDBJ whole genome shotgun (WGS) entry which is preliminary data.</text>
</comment>
<name>A0A0H2M8I4_VARPD</name>
<keyword evidence="2" id="KW-1185">Reference proteome</keyword>
<protein>
    <recommendedName>
        <fullName evidence="3">Capsular biosynthesis protein</fullName>
    </recommendedName>
</protein>
<dbReference type="Gene3D" id="3.40.50.1000">
    <property type="entry name" value="HAD superfamily/HAD-like"/>
    <property type="match status" value="1"/>
</dbReference>
<accession>A0A0H2M8I4</accession>
<evidence type="ECO:0008006" key="3">
    <source>
        <dbReference type="Google" id="ProtNLM"/>
    </source>
</evidence>
<dbReference type="InterPro" id="IPR023214">
    <property type="entry name" value="HAD_sf"/>
</dbReference>
<dbReference type="Proteomes" id="UP000035170">
    <property type="component" value="Unassembled WGS sequence"/>
</dbReference>
<dbReference type="InterPro" id="IPR010039">
    <property type="entry name" value="EcbF_BcbF"/>
</dbReference>
<evidence type="ECO:0000313" key="2">
    <source>
        <dbReference type="Proteomes" id="UP000035170"/>
    </source>
</evidence>
<proteinExistence type="predicted"/>
<dbReference type="InterPro" id="IPR036412">
    <property type="entry name" value="HAD-like_sf"/>
</dbReference>
<organism evidence="1 2">
    <name type="scientific">Variovorax paradoxus</name>
    <dbReference type="NCBI Taxonomy" id="34073"/>
    <lineage>
        <taxon>Bacteria</taxon>
        <taxon>Pseudomonadati</taxon>
        <taxon>Pseudomonadota</taxon>
        <taxon>Betaproteobacteria</taxon>
        <taxon>Burkholderiales</taxon>
        <taxon>Comamonadaceae</taxon>
        <taxon>Variovorax</taxon>
    </lineage>
</organism>
<sequence>MKRLIFDLDHTLCIAEAKDYANARPRLEMIDRLRSYQAMGFSIAIYTSRNVNSFAGNIGKINAHTLPIIIEWLGRHDVPYDEIHVGKPWCGEEGFYVDDRAIRPSEFLKYSQEEIARLLEHEK</sequence>
<dbReference type="RefSeq" id="WP_047786807.1">
    <property type="nucleotide sequence ID" value="NZ_JZWI01000035.1"/>
</dbReference>
<dbReference type="SUPFAM" id="SSF56784">
    <property type="entry name" value="HAD-like"/>
    <property type="match status" value="1"/>
</dbReference>
<dbReference type="AlphaFoldDB" id="A0A0H2M8I4"/>
<dbReference type="PATRIC" id="fig|34073.19.peg.5661"/>
<dbReference type="NCBIfam" id="TIGR01689">
    <property type="entry name" value="EcbF-BcbF"/>
    <property type="match status" value="1"/>
</dbReference>
<dbReference type="EMBL" id="JZWI01000035">
    <property type="protein sequence ID" value="KLN53365.1"/>
    <property type="molecule type" value="Genomic_DNA"/>
</dbReference>
<evidence type="ECO:0000313" key="1">
    <source>
        <dbReference type="EMBL" id="KLN53365.1"/>
    </source>
</evidence>
<gene>
    <name evidence="1" type="ORF">VPARA_55310</name>
</gene>